<dbReference type="InterPro" id="IPR041280">
    <property type="entry name" value="Big_10"/>
</dbReference>
<evidence type="ECO:0000256" key="1">
    <source>
        <dbReference type="ARBA" id="ARBA00004752"/>
    </source>
</evidence>
<gene>
    <name evidence="9" type="ORF">GCM10023082_40230</name>
</gene>
<evidence type="ECO:0000313" key="9">
    <source>
        <dbReference type="EMBL" id="GAA3739036.1"/>
    </source>
</evidence>
<dbReference type="CDD" id="cd13432">
    <property type="entry name" value="LDT_IgD_like_2"/>
    <property type="match status" value="1"/>
</dbReference>
<dbReference type="InterPro" id="IPR005490">
    <property type="entry name" value="LD_TPept_cat_dom"/>
</dbReference>
<dbReference type="PANTHER" id="PTHR30582:SF2">
    <property type="entry name" value="L,D-TRANSPEPTIDASE YCIB-RELATED"/>
    <property type="match status" value="1"/>
</dbReference>
<evidence type="ECO:0000256" key="5">
    <source>
        <dbReference type="ARBA" id="ARBA00023315"/>
    </source>
</evidence>
<reference evidence="10" key="1">
    <citation type="journal article" date="2019" name="Int. J. Syst. Evol. Microbiol.">
        <title>The Global Catalogue of Microorganisms (GCM) 10K type strain sequencing project: providing services to taxonomists for standard genome sequencing and annotation.</title>
        <authorList>
            <consortium name="The Broad Institute Genomics Platform"/>
            <consortium name="The Broad Institute Genome Sequencing Center for Infectious Disease"/>
            <person name="Wu L."/>
            <person name="Ma J."/>
        </authorList>
    </citation>
    <scope>NUCLEOTIDE SEQUENCE [LARGE SCALE GENOMIC DNA]</scope>
    <source>
        <strain evidence="10">JCM 30846</strain>
    </source>
</reference>
<comment type="caution">
    <text evidence="9">The sequence shown here is derived from an EMBL/GenBank/DDBJ whole genome shotgun (WGS) entry which is preliminary data.</text>
</comment>
<name>A0ABP7FGI7_9ACTN</name>
<keyword evidence="10" id="KW-1185">Reference proteome</keyword>
<feature type="active site" description="Proton donor/acceptor" evidence="7">
    <location>
        <position position="190"/>
    </location>
</feature>
<dbReference type="Pfam" id="PF03734">
    <property type="entry name" value="YkuD"/>
    <property type="match status" value="1"/>
</dbReference>
<dbReference type="InterPro" id="IPR050979">
    <property type="entry name" value="LD-transpeptidase"/>
</dbReference>
<keyword evidence="2" id="KW-0808">Transferase</keyword>
<comment type="pathway">
    <text evidence="1 7">Cell wall biogenesis; peptidoglycan biosynthesis.</text>
</comment>
<evidence type="ECO:0000256" key="4">
    <source>
        <dbReference type="ARBA" id="ARBA00022984"/>
    </source>
</evidence>
<evidence type="ECO:0000256" key="3">
    <source>
        <dbReference type="ARBA" id="ARBA00022960"/>
    </source>
</evidence>
<feature type="active site" description="Nucleophile" evidence="7">
    <location>
        <position position="207"/>
    </location>
</feature>
<evidence type="ECO:0000256" key="2">
    <source>
        <dbReference type="ARBA" id="ARBA00022679"/>
    </source>
</evidence>
<evidence type="ECO:0000256" key="7">
    <source>
        <dbReference type="PROSITE-ProRule" id="PRU01373"/>
    </source>
</evidence>
<dbReference type="Pfam" id="PF17964">
    <property type="entry name" value="Big_10"/>
    <property type="match status" value="1"/>
</dbReference>
<organism evidence="9 10">
    <name type="scientific">Streptomyces tremellae</name>
    <dbReference type="NCBI Taxonomy" id="1124239"/>
    <lineage>
        <taxon>Bacteria</taxon>
        <taxon>Bacillati</taxon>
        <taxon>Actinomycetota</taxon>
        <taxon>Actinomycetes</taxon>
        <taxon>Kitasatosporales</taxon>
        <taxon>Streptomycetaceae</taxon>
        <taxon>Streptomyces</taxon>
    </lineage>
</organism>
<dbReference type="PANTHER" id="PTHR30582">
    <property type="entry name" value="L,D-TRANSPEPTIDASE"/>
    <property type="match status" value="1"/>
</dbReference>
<feature type="domain" description="L,D-TPase catalytic" evidence="8">
    <location>
        <begin position="105"/>
        <end position="231"/>
    </location>
</feature>
<protein>
    <recommendedName>
        <fullName evidence="8">L,D-TPase catalytic domain-containing protein</fullName>
    </recommendedName>
</protein>
<dbReference type="CDD" id="cd16913">
    <property type="entry name" value="YkuD_like"/>
    <property type="match status" value="1"/>
</dbReference>
<proteinExistence type="predicted"/>
<dbReference type="InterPro" id="IPR038063">
    <property type="entry name" value="Transpep_catalytic_dom"/>
</dbReference>
<keyword evidence="5" id="KW-0012">Acyltransferase</keyword>
<dbReference type="PROSITE" id="PS52029">
    <property type="entry name" value="LD_TPASE"/>
    <property type="match status" value="1"/>
</dbReference>
<keyword evidence="6 7" id="KW-0961">Cell wall biogenesis/degradation</keyword>
<dbReference type="EMBL" id="BAABEP010000029">
    <property type="protein sequence ID" value="GAA3739036.1"/>
    <property type="molecule type" value="Genomic_DNA"/>
</dbReference>
<keyword evidence="3 7" id="KW-0133">Cell shape</keyword>
<dbReference type="Gene3D" id="2.60.40.3710">
    <property type="match status" value="1"/>
</dbReference>
<keyword evidence="4 7" id="KW-0573">Peptidoglycan synthesis</keyword>
<evidence type="ECO:0000259" key="8">
    <source>
        <dbReference type="PROSITE" id="PS52029"/>
    </source>
</evidence>
<sequence>MLLNTITPTGGATVGVAMPVSVVFTNPVAPSARAAVERHLKVSASRATTGAWHWFSGTRVDWRPKSYWKPGTRVAVDADLAGVSNGNGRVGTHSYHHAFTIGDDVEATVSVTAHTMRVTRDGATVRTVPIDAGSKSWPSWDGTMAVIDKQPTVRMTSCSVGISCDKKDKDYYDLTLPWDVHLTNSGTYLHYSTGDPYPGHSVGSHGCVHLSLADAKWFYNYVKQGDPITITGSPRGKAAADNGYADFNLSWSQWLAGSGSGAGTTLPY</sequence>
<evidence type="ECO:0000256" key="6">
    <source>
        <dbReference type="ARBA" id="ARBA00023316"/>
    </source>
</evidence>
<dbReference type="SUPFAM" id="SSF141523">
    <property type="entry name" value="L,D-transpeptidase catalytic domain-like"/>
    <property type="match status" value="1"/>
</dbReference>
<evidence type="ECO:0000313" key="10">
    <source>
        <dbReference type="Proteomes" id="UP001499884"/>
    </source>
</evidence>
<dbReference type="Proteomes" id="UP001499884">
    <property type="component" value="Unassembled WGS sequence"/>
</dbReference>
<accession>A0ABP7FGI7</accession>
<dbReference type="Gene3D" id="2.40.440.10">
    <property type="entry name" value="L,D-transpeptidase catalytic domain-like"/>
    <property type="match status" value="1"/>
</dbReference>